<dbReference type="HOGENOM" id="CLU_114463_0_0_4"/>
<dbReference type="AlphaFoldDB" id="D5CUF2"/>
<dbReference type="eggNOG" id="COG3778">
    <property type="taxonomic scope" value="Bacteria"/>
</dbReference>
<name>D5CUF2_SIDLE</name>
<dbReference type="KEGG" id="slt:Slit_0245"/>
<dbReference type="OrthoDB" id="6592844at2"/>
<dbReference type="STRING" id="580332.Slit_0245"/>
<protein>
    <recommendedName>
        <fullName evidence="3">DUF2313 domain-containing protein</fullName>
    </recommendedName>
</protein>
<gene>
    <name evidence="1" type="ordered locus">Slit_0245</name>
</gene>
<evidence type="ECO:0000313" key="1">
    <source>
        <dbReference type="EMBL" id="ADE10487.1"/>
    </source>
</evidence>
<dbReference type="RefSeq" id="WP_013028386.1">
    <property type="nucleotide sequence ID" value="NC_013959.1"/>
</dbReference>
<sequence>MNHAELLKRSLPSVAYDPNGPVISAELVAEGNALDEALRSADSILNEIDPRTAAATLDDWERVLGLSALGLSVEQRRVAAGAKYYSHGSQSRPYFIGIAEKLGFPGTTITEYKRANCNGNCNDALYSEADLFVWTMNVPALGGYFAANCNSNCNSALGSWGYSNLEMAINKDRPAHTRVMFNYV</sequence>
<accession>D5CUF2</accession>
<proteinExistence type="predicted"/>
<dbReference type="Proteomes" id="UP000001625">
    <property type="component" value="Chromosome"/>
</dbReference>
<dbReference type="InterPro" id="IPR018755">
    <property type="entry name" value="Phage_Mu_Gp48"/>
</dbReference>
<dbReference type="EMBL" id="CP001965">
    <property type="protein sequence ID" value="ADE10487.1"/>
    <property type="molecule type" value="Genomic_DNA"/>
</dbReference>
<evidence type="ECO:0000313" key="2">
    <source>
        <dbReference type="Proteomes" id="UP000001625"/>
    </source>
</evidence>
<organism evidence="1 2">
    <name type="scientific">Sideroxydans lithotrophicus (strain ES-1)</name>
    <dbReference type="NCBI Taxonomy" id="580332"/>
    <lineage>
        <taxon>Bacteria</taxon>
        <taxon>Pseudomonadati</taxon>
        <taxon>Pseudomonadota</taxon>
        <taxon>Betaproteobacteria</taxon>
        <taxon>Nitrosomonadales</taxon>
        <taxon>Gallionellaceae</taxon>
        <taxon>Sideroxydans</taxon>
    </lineage>
</organism>
<evidence type="ECO:0008006" key="3">
    <source>
        <dbReference type="Google" id="ProtNLM"/>
    </source>
</evidence>
<dbReference type="Pfam" id="PF10076">
    <property type="entry name" value="Phage_Mu_Gp48"/>
    <property type="match status" value="1"/>
</dbReference>
<keyword evidence="2" id="KW-1185">Reference proteome</keyword>
<reference evidence="1 2" key="1">
    <citation type="submission" date="2010-03" db="EMBL/GenBank/DDBJ databases">
        <title>Complete sequence of Sideroxydans lithotrophicus ES-1.</title>
        <authorList>
            <consortium name="US DOE Joint Genome Institute"/>
            <person name="Lucas S."/>
            <person name="Copeland A."/>
            <person name="Lapidus A."/>
            <person name="Cheng J.-F."/>
            <person name="Bruce D."/>
            <person name="Goodwin L."/>
            <person name="Pitluck S."/>
            <person name="Munk A.C."/>
            <person name="Detter J.C."/>
            <person name="Han C."/>
            <person name="Tapia R."/>
            <person name="Larimer F."/>
            <person name="Land M."/>
            <person name="Hauser L."/>
            <person name="Kyrpides N."/>
            <person name="Ivanova N."/>
            <person name="Emerson D."/>
            <person name="Woyke T."/>
        </authorList>
    </citation>
    <scope>NUCLEOTIDE SEQUENCE [LARGE SCALE GENOMIC DNA]</scope>
    <source>
        <strain evidence="1 2">ES-1</strain>
    </source>
</reference>